<feature type="region of interest" description="Disordered" evidence="6">
    <location>
        <begin position="197"/>
        <end position="321"/>
    </location>
</feature>
<accession>A0A1E1KBL3</accession>
<protein>
    <recommendedName>
        <fullName evidence="7">Velvet domain-containing protein</fullName>
    </recommendedName>
</protein>
<sequence>MPGGPSNHQFEGATSTQVHGLSSQHCKLIIRQAPEKGKVSVGKEKGNRRPIDPPPMIQLKVSRQIDKHQNFLQSPYFFMTASLLSESDKDKHKLPAAVGPGGASLAGTLVSSLHRLKDAEMVDGAFFIFGDLSIKHEGRFRLQFTLYEMRQDECAFVSLVVSNSFPVLSGKNFAGMTESTSLTRHFSEQGVRLRIRKEPRSLLRKRGPSHDDYQPRHYKYNRQSASGGDRQSMVASYAQEHQQRDQEEQIGYHSQQSSWEQRPIPSRHFSQSSTTSFHASTDGSYDDQQPAKRPRTGSDQHQTSTAFDQAHQSPLDMSSFPLRPFPGSQQIYTGYGSSQPTPYSSYSYVQSPQTADSSRSYHFANRTGGAGAAPLFDASVARSPQEAQFPPHPQTLRYGPMDSLSYNAPQPLSSTVRHGNSHHSPHTIAIGSDPPVYPAQGTYGMPPLFSRDSGAPAPILARRQDYQAYSGARTNPNTSADNFSTGLYPQP</sequence>
<dbReference type="AlphaFoldDB" id="A0A1E1KBL3"/>
<evidence type="ECO:0000259" key="7">
    <source>
        <dbReference type="PROSITE" id="PS51821"/>
    </source>
</evidence>
<keyword evidence="2" id="KW-0749">Sporulation</keyword>
<dbReference type="GO" id="GO:0030435">
    <property type="term" value="P:sporulation resulting in formation of a cellular spore"/>
    <property type="evidence" value="ECO:0007669"/>
    <property type="project" value="UniProtKB-KW"/>
</dbReference>
<feature type="compositionally biased region" description="Polar residues" evidence="6">
    <location>
        <begin position="297"/>
        <end position="316"/>
    </location>
</feature>
<feature type="region of interest" description="Disordered" evidence="6">
    <location>
        <begin position="412"/>
        <end position="491"/>
    </location>
</feature>
<dbReference type="PROSITE" id="PS51821">
    <property type="entry name" value="VELVET"/>
    <property type="match status" value="1"/>
</dbReference>
<evidence type="ECO:0000313" key="9">
    <source>
        <dbReference type="Proteomes" id="UP000178912"/>
    </source>
</evidence>
<evidence type="ECO:0000256" key="4">
    <source>
        <dbReference type="ARBA" id="ARBA00023163"/>
    </source>
</evidence>
<feature type="domain" description="Velvet" evidence="7">
    <location>
        <begin position="20"/>
        <end position="196"/>
    </location>
</feature>
<dbReference type="PANTHER" id="PTHR33572">
    <property type="entry name" value="SPORE DEVELOPMENT REGULATOR VOSA"/>
    <property type="match status" value="1"/>
</dbReference>
<keyword evidence="5" id="KW-0539">Nucleus</keyword>
<evidence type="ECO:0000256" key="2">
    <source>
        <dbReference type="ARBA" id="ARBA00022969"/>
    </source>
</evidence>
<dbReference type="Pfam" id="PF11754">
    <property type="entry name" value="Velvet"/>
    <property type="match status" value="2"/>
</dbReference>
<organism evidence="8 9">
    <name type="scientific">Rhynchosporium agropyri</name>
    <dbReference type="NCBI Taxonomy" id="914238"/>
    <lineage>
        <taxon>Eukaryota</taxon>
        <taxon>Fungi</taxon>
        <taxon>Dikarya</taxon>
        <taxon>Ascomycota</taxon>
        <taxon>Pezizomycotina</taxon>
        <taxon>Leotiomycetes</taxon>
        <taxon>Helotiales</taxon>
        <taxon>Ploettnerulaceae</taxon>
        <taxon>Rhynchosporium</taxon>
    </lineage>
</organism>
<name>A0A1E1KBL3_9HELO</name>
<reference evidence="9" key="1">
    <citation type="submission" date="2016-03" db="EMBL/GenBank/DDBJ databases">
        <authorList>
            <person name="Guldener U."/>
        </authorList>
    </citation>
    <scope>NUCLEOTIDE SEQUENCE [LARGE SCALE GENOMIC DNA]</scope>
    <source>
        <strain evidence="9">04CH-RAC-A.6.1</strain>
    </source>
</reference>
<dbReference type="EMBL" id="FJUX01000022">
    <property type="protein sequence ID" value="CZS95438.1"/>
    <property type="molecule type" value="Genomic_DNA"/>
</dbReference>
<evidence type="ECO:0000256" key="3">
    <source>
        <dbReference type="ARBA" id="ARBA00023015"/>
    </source>
</evidence>
<keyword evidence="9" id="KW-1185">Reference proteome</keyword>
<comment type="subcellular location">
    <subcellularLocation>
        <location evidence="1">Nucleus</location>
    </subcellularLocation>
</comment>
<dbReference type="InterPro" id="IPR021740">
    <property type="entry name" value="Velvet"/>
</dbReference>
<keyword evidence="3" id="KW-0805">Transcription regulation</keyword>
<evidence type="ECO:0000256" key="5">
    <source>
        <dbReference type="ARBA" id="ARBA00023242"/>
    </source>
</evidence>
<dbReference type="PANTHER" id="PTHR33572:SF18">
    <property type="entry name" value="SPORE DEVELOPMENT REGULATOR VOSA"/>
    <property type="match status" value="1"/>
</dbReference>
<gene>
    <name evidence="8" type="ORF">RAG0_05078</name>
</gene>
<evidence type="ECO:0000256" key="1">
    <source>
        <dbReference type="ARBA" id="ARBA00004123"/>
    </source>
</evidence>
<dbReference type="InterPro" id="IPR038491">
    <property type="entry name" value="Velvet_dom_sf"/>
</dbReference>
<proteinExistence type="predicted"/>
<dbReference type="Gene3D" id="2.60.40.3960">
    <property type="entry name" value="Velvet domain"/>
    <property type="match status" value="1"/>
</dbReference>
<feature type="compositionally biased region" description="Polar residues" evidence="6">
    <location>
        <begin position="268"/>
        <end position="287"/>
    </location>
</feature>
<dbReference type="GO" id="GO:0005634">
    <property type="term" value="C:nucleus"/>
    <property type="evidence" value="ECO:0007669"/>
    <property type="project" value="UniProtKB-SubCell"/>
</dbReference>
<evidence type="ECO:0000313" key="8">
    <source>
        <dbReference type="EMBL" id="CZS95438.1"/>
    </source>
</evidence>
<evidence type="ECO:0000256" key="6">
    <source>
        <dbReference type="SAM" id="MobiDB-lite"/>
    </source>
</evidence>
<dbReference type="InterPro" id="IPR037525">
    <property type="entry name" value="Velvet_dom"/>
</dbReference>
<keyword evidence="4" id="KW-0804">Transcription</keyword>
<feature type="compositionally biased region" description="Polar residues" evidence="6">
    <location>
        <begin position="472"/>
        <end position="491"/>
    </location>
</feature>
<dbReference type="OrthoDB" id="5599552at2759"/>
<dbReference type="Proteomes" id="UP000178912">
    <property type="component" value="Unassembled WGS sequence"/>
</dbReference>